<evidence type="ECO:0000259" key="2">
    <source>
        <dbReference type="Pfam" id="PF08547"/>
    </source>
</evidence>
<feature type="domain" description="NADH:ubiquinone oxidoreductase intermediate-associated protein 30" evidence="2">
    <location>
        <begin position="20"/>
        <end position="170"/>
    </location>
</feature>
<dbReference type="RefSeq" id="WP_132112636.1">
    <property type="nucleotide sequence ID" value="NZ_SMFO01000014.1"/>
</dbReference>
<proteinExistence type="inferred from homology"/>
<dbReference type="InterPro" id="IPR039131">
    <property type="entry name" value="NDUFAF1"/>
</dbReference>
<dbReference type="AlphaFoldDB" id="A0A4R5CV45"/>
<protein>
    <submittedName>
        <fullName evidence="3">CIA30 family protein</fullName>
    </submittedName>
</protein>
<dbReference type="PANTHER" id="PTHR13194:SF19">
    <property type="entry name" value="NAD(P)-BINDING ROSSMANN-FOLD SUPERFAMILY PROTEIN"/>
    <property type="match status" value="1"/>
</dbReference>
<evidence type="ECO:0000256" key="1">
    <source>
        <dbReference type="ARBA" id="ARBA00007884"/>
    </source>
</evidence>
<dbReference type="InterPro" id="IPR013857">
    <property type="entry name" value="NADH-UbQ_OxRdtase-assoc_prot30"/>
</dbReference>
<name>A0A4R5CV45_9FLAO</name>
<organism evidence="3 4">
    <name type="scientific">Flavobacterium hiemivividum</name>
    <dbReference type="NCBI Taxonomy" id="2541734"/>
    <lineage>
        <taxon>Bacteria</taxon>
        <taxon>Pseudomonadati</taxon>
        <taxon>Bacteroidota</taxon>
        <taxon>Flavobacteriia</taxon>
        <taxon>Flavobacteriales</taxon>
        <taxon>Flavobacteriaceae</taxon>
        <taxon>Flavobacterium</taxon>
    </lineage>
</organism>
<dbReference type="Proteomes" id="UP000294597">
    <property type="component" value="Unassembled WGS sequence"/>
</dbReference>
<dbReference type="Pfam" id="PF08547">
    <property type="entry name" value="CIA30"/>
    <property type="match status" value="1"/>
</dbReference>
<evidence type="ECO:0000313" key="3">
    <source>
        <dbReference type="EMBL" id="TDE01725.1"/>
    </source>
</evidence>
<sequence length="176" mass="20236">MKHLICMILLFSSISPKVIFDFNKNSDINDWTIVDDAVMGGVSSGIFKLNSDGFGVFQGSISLDNNGGFSSVRYRFPKTKVKDYTRIILKIKADGKNYQFRIKSNSGDYYSYIAPFSTSGDWQEIEIPLKDMYPSFRGRKLDQANFSKDYIEEITFLIGNKKRENFKLMIDKIELK</sequence>
<dbReference type="SUPFAM" id="SSF49785">
    <property type="entry name" value="Galactose-binding domain-like"/>
    <property type="match status" value="1"/>
</dbReference>
<comment type="caution">
    <text evidence="3">The sequence shown here is derived from an EMBL/GenBank/DDBJ whole genome shotgun (WGS) entry which is preliminary data.</text>
</comment>
<accession>A0A4R5CV45</accession>
<comment type="similarity">
    <text evidence="1">Belongs to the CIA30 family.</text>
</comment>
<reference evidence="3 4" key="1">
    <citation type="submission" date="2019-03" db="EMBL/GenBank/DDBJ databases">
        <title>Flavobacterium TSA-D2 sp. nov., isolated from arctic soil.</title>
        <authorList>
            <person name="Chaudhary D.K."/>
        </authorList>
    </citation>
    <scope>NUCLEOTIDE SEQUENCE [LARGE SCALE GENOMIC DNA]</scope>
    <source>
        <strain evidence="3 4">TSA-D2</strain>
    </source>
</reference>
<dbReference type="Gene3D" id="2.60.120.430">
    <property type="entry name" value="Galactose-binding lectin"/>
    <property type="match status" value="1"/>
</dbReference>
<gene>
    <name evidence="3" type="ORF">E0F98_14230</name>
</gene>
<evidence type="ECO:0000313" key="4">
    <source>
        <dbReference type="Proteomes" id="UP000294597"/>
    </source>
</evidence>
<dbReference type="PANTHER" id="PTHR13194">
    <property type="entry name" value="COMPLEX I INTERMEDIATE-ASSOCIATED PROTEIN 30"/>
    <property type="match status" value="1"/>
</dbReference>
<dbReference type="EMBL" id="SMFO01000014">
    <property type="protein sequence ID" value="TDE01725.1"/>
    <property type="molecule type" value="Genomic_DNA"/>
</dbReference>
<dbReference type="InterPro" id="IPR008979">
    <property type="entry name" value="Galactose-bd-like_sf"/>
</dbReference>
<keyword evidence="4" id="KW-1185">Reference proteome</keyword>